<dbReference type="AlphaFoldDB" id="A0A1V4KNB9"/>
<sequence>MCAIMNVYEWTFPHRSGYVFAFHSILWLTNQENTPAVIQRAMEKHDLGSGSAEHYELVQIISEDKELVIPPKANVFYAMNTQANLDFTLRRKVQPWRRCKGGAWAAQHPPDLQAGGAGGSAGSHGPSDPIEVEVKFAVGPKVEAALAALLAGGLPHTLPHMLPPSPPFRDCYFDGPGAPLGLRDVWLRHRQGQGWQLKLPHNDPHGTGNDPQVSNSNPQMAEIDPRVAGSTPQVSNSNLEVTGSDLQVTEGDLEVTHSDPQVGESGPHVTDSDLPVAESDAQVTQSGLHVINEDAQVTCSDPQLPNSNWAEPEHRIPGKLSVFLSRRRPRYFRLLRGAGRLEEYNPPVPPSSPQHKPVHTGNGAHAATNNTSTMALPLRSRRGDPGIQDPQV</sequence>
<feature type="compositionally biased region" description="Polar residues" evidence="1">
    <location>
        <begin position="209"/>
        <end position="219"/>
    </location>
</feature>
<dbReference type="PANTHER" id="PTHR14586:SF1">
    <property type="entry name" value="THIAMINE-TRIPHOSPHATASE"/>
    <property type="match status" value="1"/>
</dbReference>
<evidence type="ECO:0000313" key="3">
    <source>
        <dbReference type="EMBL" id="OPJ85962.1"/>
    </source>
</evidence>
<dbReference type="Pfam" id="PF00788">
    <property type="entry name" value="RA"/>
    <property type="match status" value="1"/>
</dbReference>
<gene>
    <name evidence="3" type="ORF">AV530_011591</name>
</gene>
<feature type="compositionally biased region" description="Polar residues" evidence="1">
    <location>
        <begin position="230"/>
        <end position="239"/>
    </location>
</feature>
<dbReference type="STRING" id="372326.A0A1V4KNB9"/>
<dbReference type="InterPro" id="IPR000159">
    <property type="entry name" value="RA_dom"/>
</dbReference>
<dbReference type="PANTHER" id="PTHR14586">
    <property type="entry name" value="THIAMINE-TRIPHOSPHATASE"/>
    <property type="match status" value="1"/>
</dbReference>
<name>A0A1V4KNB9_PATFA</name>
<comment type="caution">
    <text evidence="3">The sequence shown here is derived from an EMBL/GenBank/DDBJ whole genome shotgun (WGS) entry which is preliminary data.</text>
</comment>
<feature type="region of interest" description="Disordered" evidence="1">
    <location>
        <begin position="196"/>
        <end position="239"/>
    </location>
</feature>
<dbReference type="InterPro" id="IPR029071">
    <property type="entry name" value="Ubiquitin-like_domsf"/>
</dbReference>
<evidence type="ECO:0000256" key="1">
    <source>
        <dbReference type="SAM" id="MobiDB-lite"/>
    </source>
</evidence>
<proteinExistence type="predicted"/>
<dbReference type="GO" id="GO:0042357">
    <property type="term" value="P:thiamine diphosphate metabolic process"/>
    <property type="evidence" value="ECO:0007669"/>
    <property type="project" value="TreeGrafter"/>
</dbReference>
<feature type="region of interest" description="Disordered" evidence="1">
    <location>
        <begin position="104"/>
        <end position="128"/>
    </location>
</feature>
<dbReference type="Gene3D" id="3.10.20.90">
    <property type="entry name" value="Phosphatidylinositol 3-kinase Catalytic Subunit, Chain A, domain 1"/>
    <property type="match status" value="1"/>
</dbReference>
<keyword evidence="4" id="KW-1185">Reference proteome</keyword>
<feature type="domain" description="Ras-associating" evidence="2">
    <location>
        <begin position="26"/>
        <end position="94"/>
    </location>
</feature>
<dbReference type="InterPro" id="IPR039582">
    <property type="entry name" value="THTPA"/>
</dbReference>
<dbReference type="InterPro" id="IPR033469">
    <property type="entry name" value="CYTH-like_dom_sf"/>
</dbReference>
<protein>
    <recommendedName>
        <fullName evidence="2">Ras-associating domain-containing protein</fullName>
    </recommendedName>
</protein>
<feature type="region of interest" description="Disordered" evidence="1">
    <location>
        <begin position="343"/>
        <end position="392"/>
    </location>
</feature>
<dbReference type="PROSITE" id="PS50200">
    <property type="entry name" value="RA"/>
    <property type="match status" value="1"/>
</dbReference>
<dbReference type="GO" id="GO:0007165">
    <property type="term" value="P:signal transduction"/>
    <property type="evidence" value="ECO:0007669"/>
    <property type="project" value="InterPro"/>
</dbReference>
<organism evidence="3 4">
    <name type="scientific">Patagioenas fasciata monilis</name>
    <dbReference type="NCBI Taxonomy" id="372326"/>
    <lineage>
        <taxon>Eukaryota</taxon>
        <taxon>Metazoa</taxon>
        <taxon>Chordata</taxon>
        <taxon>Craniata</taxon>
        <taxon>Vertebrata</taxon>
        <taxon>Euteleostomi</taxon>
        <taxon>Archelosauria</taxon>
        <taxon>Archosauria</taxon>
        <taxon>Dinosauria</taxon>
        <taxon>Saurischia</taxon>
        <taxon>Theropoda</taxon>
        <taxon>Coelurosauria</taxon>
        <taxon>Aves</taxon>
        <taxon>Neognathae</taxon>
        <taxon>Neoaves</taxon>
        <taxon>Columbimorphae</taxon>
        <taxon>Columbiformes</taxon>
        <taxon>Columbidae</taxon>
        <taxon>Patagioenas</taxon>
    </lineage>
</organism>
<dbReference type="SUPFAM" id="SSF54236">
    <property type="entry name" value="Ubiquitin-like"/>
    <property type="match status" value="1"/>
</dbReference>
<dbReference type="SMART" id="SM00314">
    <property type="entry name" value="RA"/>
    <property type="match status" value="1"/>
</dbReference>
<dbReference type="EMBL" id="LSYS01002451">
    <property type="protein sequence ID" value="OPJ85962.1"/>
    <property type="molecule type" value="Genomic_DNA"/>
</dbReference>
<dbReference type="OrthoDB" id="442176at2759"/>
<dbReference type="GO" id="GO:0050333">
    <property type="term" value="F:thiamine triphosphate phosphatase activity"/>
    <property type="evidence" value="ECO:0007669"/>
    <property type="project" value="InterPro"/>
</dbReference>
<dbReference type="Gene3D" id="2.40.320.10">
    <property type="entry name" value="Hypothetical Protein Pfu-838710-001"/>
    <property type="match status" value="1"/>
</dbReference>
<dbReference type="SUPFAM" id="SSF55154">
    <property type="entry name" value="CYTH-like phosphatases"/>
    <property type="match status" value="1"/>
</dbReference>
<dbReference type="Proteomes" id="UP000190648">
    <property type="component" value="Unassembled WGS sequence"/>
</dbReference>
<evidence type="ECO:0000259" key="2">
    <source>
        <dbReference type="PROSITE" id="PS50200"/>
    </source>
</evidence>
<dbReference type="GO" id="GO:0000287">
    <property type="term" value="F:magnesium ion binding"/>
    <property type="evidence" value="ECO:0007669"/>
    <property type="project" value="TreeGrafter"/>
</dbReference>
<reference evidence="3 4" key="1">
    <citation type="submission" date="2016-02" db="EMBL/GenBank/DDBJ databases">
        <title>Band-tailed pigeon sequencing and assembly.</title>
        <authorList>
            <person name="Soares A.E."/>
            <person name="Novak B.J."/>
            <person name="Rice E.S."/>
            <person name="O'Connell B."/>
            <person name="Chang D."/>
            <person name="Weber S."/>
            <person name="Shapiro B."/>
        </authorList>
    </citation>
    <scope>NUCLEOTIDE SEQUENCE [LARGE SCALE GENOMIC DNA]</scope>
    <source>
        <strain evidence="3">BTP2013</strain>
        <tissue evidence="3">Blood</tissue>
    </source>
</reference>
<accession>A0A1V4KNB9</accession>
<evidence type="ECO:0000313" key="4">
    <source>
        <dbReference type="Proteomes" id="UP000190648"/>
    </source>
</evidence>